<dbReference type="InterPro" id="IPR003806">
    <property type="entry name" value="ATP-grasp_PylC-type"/>
</dbReference>
<proteinExistence type="predicted"/>
<evidence type="ECO:0000256" key="4">
    <source>
        <dbReference type="PROSITE-ProRule" id="PRU00409"/>
    </source>
</evidence>
<sequence length="401" mass="44802">MISPGFPAEMPFFTRGLQQVGANVIGIGDQPMGALPEMAQNALAGYVHVRSLWEEDDVLEEVLQLARSRPIERVECLWEPGMILAARIRERLGLPGMTVAETIPFRDKEKMKQVLDEADIRTPKHASSTSAEGIRRAAAYIGYPLIVKPIAGAGSKDTYRVNSDEELEQTIPLLGHIEEVSVEEFIDGDDLTFDTVCVGGEIAFANVFFYRPRALQIQTVEWISPQTIALRDPFVDHLAPGREMGVRVLQALGYQDGYTHMEWYRKPHGEAVFGEIAARPPGGRTVDLMNYTCDIDLFRGWAEAVVHGRFTQPVERQYNAAIIFKRAIGQGVIQRVEGLDRLMHEYGPHVAAVNLATVGTPRKNWRQSLTADGFVVVRHPDFMTCLEIADRVSTDVRLYAE</sequence>
<reference evidence="6" key="1">
    <citation type="submission" date="2020-04" db="EMBL/GenBank/DDBJ databases">
        <authorList>
            <person name="Zhang T."/>
        </authorList>
    </citation>
    <scope>NUCLEOTIDE SEQUENCE</scope>
    <source>
        <strain evidence="6">HKST-UBA01</strain>
    </source>
</reference>
<dbReference type="AlphaFoldDB" id="A0A956LZM4"/>
<keyword evidence="2 4" id="KW-0547">Nucleotide-binding</keyword>
<dbReference type="EMBL" id="JAGQHR010000369">
    <property type="protein sequence ID" value="MCA9728386.1"/>
    <property type="molecule type" value="Genomic_DNA"/>
</dbReference>
<dbReference type="GO" id="GO:0005524">
    <property type="term" value="F:ATP binding"/>
    <property type="evidence" value="ECO:0007669"/>
    <property type="project" value="UniProtKB-UniRule"/>
</dbReference>
<comment type="caution">
    <text evidence="6">The sequence shown here is derived from an EMBL/GenBank/DDBJ whole genome shotgun (WGS) entry which is preliminary data.</text>
</comment>
<protein>
    <submittedName>
        <fullName evidence="6">ATP-grasp domain-containing protein</fullName>
    </submittedName>
</protein>
<evidence type="ECO:0000259" key="5">
    <source>
        <dbReference type="PROSITE" id="PS50975"/>
    </source>
</evidence>
<dbReference type="GO" id="GO:0016874">
    <property type="term" value="F:ligase activity"/>
    <property type="evidence" value="ECO:0007669"/>
    <property type="project" value="UniProtKB-KW"/>
</dbReference>
<evidence type="ECO:0000256" key="3">
    <source>
        <dbReference type="ARBA" id="ARBA00022840"/>
    </source>
</evidence>
<evidence type="ECO:0000313" key="6">
    <source>
        <dbReference type="EMBL" id="MCA9728386.1"/>
    </source>
</evidence>
<dbReference type="Gene3D" id="3.30.470.20">
    <property type="entry name" value="ATP-grasp fold, B domain"/>
    <property type="match status" value="1"/>
</dbReference>
<dbReference type="InterPro" id="IPR011761">
    <property type="entry name" value="ATP-grasp"/>
</dbReference>
<dbReference type="InterPro" id="IPR052032">
    <property type="entry name" value="ATP-dep_AA_Ligase"/>
</dbReference>
<dbReference type="Pfam" id="PF02655">
    <property type="entry name" value="ATP-grasp_3"/>
    <property type="match status" value="1"/>
</dbReference>
<evidence type="ECO:0000256" key="2">
    <source>
        <dbReference type="ARBA" id="ARBA00022741"/>
    </source>
</evidence>
<evidence type="ECO:0000256" key="1">
    <source>
        <dbReference type="ARBA" id="ARBA00022598"/>
    </source>
</evidence>
<keyword evidence="3 4" id="KW-0067">ATP-binding</keyword>
<dbReference type="Gene3D" id="3.40.50.20">
    <property type="match status" value="1"/>
</dbReference>
<dbReference type="GO" id="GO:0046872">
    <property type="term" value="F:metal ion binding"/>
    <property type="evidence" value="ECO:0007669"/>
    <property type="project" value="InterPro"/>
</dbReference>
<accession>A0A956LZM4</accession>
<reference evidence="6" key="2">
    <citation type="journal article" date="2021" name="Microbiome">
        <title>Successional dynamics and alternative stable states in a saline activated sludge microbial community over 9 years.</title>
        <authorList>
            <person name="Wang Y."/>
            <person name="Ye J."/>
            <person name="Ju F."/>
            <person name="Liu L."/>
            <person name="Boyd J.A."/>
            <person name="Deng Y."/>
            <person name="Parks D.H."/>
            <person name="Jiang X."/>
            <person name="Yin X."/>
            <person name="Woodcroft B.J."/>
            <person name="Tyson G.W."/>
            <person name="Hugenholtz P."/>
            <person name="Polz M.F."/>
            <person name="Zhang T."/>
        </authorList>
    </citation>
    <scope>NUCLEOTIDE SEQUENCE</scope>
    <source>
        <strain evidence="6">HKST-UBA01</strain>
    </source>
</reference>
<dbReference type="InterPro" id="IPR041472">
    <property type="entry name" value="BL00235/CARNS1_N"/>
</dbReference>
<dbReference type="PROSITE" id="PS50975">
    <property type="entry name" value="ATP_GRASP"/>
    <property type="match status" value="1"/>
</dbReference>
<dbReference type="PANTHER" id="PTHR43585:SF2">
    <property type="entry name" value="ATP-GRASP ENZYME FSQD"/>
    <property type="match status" value="1"/>
</dbReference>
<evidence type="ECO:0000313" key="7">
    <source>
        <dbReference type="Proteomes" id="UP000697710"/>
    </source>
</evidence>
<name>A0A956LZM4_UNCEI</name>
<organism evidence="6 7">
    <name type="scientific">Eiseniibacteriota bacterium</name>
    <dbReference type="NCBI Taxonomy" id="2212470"/>
    <lineage>
        <taxon>Bacteria</taxon>
        <taxon>Candidatus Eiseniibacteriota</taxon>
    </lineage>
</organism>
<dbReference type="Gene3D" id="3.30.1490.20">
    <property type="entry name" value="ATP-grasp fold, A domain"/>
    <property type="match status" value="1"/>
</dbReference>
<dbReference type="SUPFAM" id="SSF56059">
    <property type="entry name" value="Glutathione synthetase ATP-binding domain-like"/>
    <property type="match status" value="1"/>
</dbReference>
<keyword evidence="1" id="KW-0436">Ligase</keyword>
<dbReference type="InterPro" id="IPR013815">
    <property type="entry name" value="ATP_grasp_subdomain_1"/>
</dbReference>
<dbReference type="PANTHER" id="PTHR43585">
    <property type="entry name" value="FUMIPYRROLE BIOSYNTHESIS PROTEIN C"/>
    <property type="match status" value="1"/>
</dbReference>
<dbReference type="Pfam" id="PF18130">
    <property type="entry name" value="ATPgrasp_N"/>
    <property type="match status" value="1"/>
</dbReference>
<gene>
    <name evidence="6" type="ORF">KC729_11930</name>
</gene>
<feature type="domain" description="ATP-grasp" evidence="5">
    <location>
        <begin position="112"/>
        <end position="306"/>
    </location>
</feature>
<dbReference type="Proteomes" id="UP000697710">
    <property type="component" value="Unassembled WGS sequence"/>
</dbReference>